<evidence type="ECO:0000256" key="1">
    <source>
        <dbReference type="ARBA" id="ARBA00007150"/>
    </source>
</evidence>
<dbReference type="Pfam" id="PF01790">
    <property type="entry name" value="LGT"/>
    <property type="match status" value="1"/>
</dbReference>
<evidence type="ECO:0000256" key="6">
    <source>
        <dbReference type="ARBA" id="ARBA00023136"/>
    </source>
</evidence>
<comment type="caution">
    <text evidence="8">The sequence shown here is derived from an EMBL/GenBank/DDBJ whole genome shotgun (WGS) entry which is preliminary data.</text>
</comment>
<feature type="transmembrane region" description="Helical" evidence="7">
    <location>
        <begin position="59"/>
        <end position="79"/>
    </location>
</feature>
<gene>
    <name evidence="7" type="primary">lgt</name>
    <name evidence="8" type="ORF">FHS87_002713</name>
</gene>
<evidence type="ECO:0000256" key="2">
    <source>
        <dbReference type="ARBA" id="ARBA00022475"/>
    </source>
</evidence>
<organism evidence="8 9">
    <name type="scientific">Muricoccus pecuniae</name>
    <dbReference type="NCBI Taxonomy" id="693023"/>
    <lineage>
        <taxon>Bacteria</taxon>
        <taxon>Pseudomonadati</taxon>
        <taxon>Pseudomonadota</taxon>
        <taxon>Alphaproteobacteria</taxon>
        <taxon>Acetobacterales</taxon>
        <taxon>Roseomonadaceae</taxon>
        <taxon>Muricoccus</taxon>
    </lineage>
</organism>
<keyword evidence="4 7" id="KW-0812">Transmembrane</keyword>
<keyword evidence="8" id="KW-0449">Lipoprotein</keyword>
<keyword evidence="6 7" id="KW-0472">Membrane</keyword>
<keyword evidence="5 7" id="KW-1133">Transmembrane helix</keyword>
<evidence type="ECO:0000256" key="7">
    <source>
        <dbReference type="HAMAP-Rule" id="MF_01147"/>
    </source>
</evidence>
<dbReference type="Proteomes" id="UP000580654">
    <property type="component" value="Unassembled WGS sequence"/>
</dbReference>
<dbReference type="EC" id="2.5.1.145" evidence="7"/>
<reference evidence="8 9" key="1">
    <citation type="submission" date="2020-08" db="EMBL/GenBank/DDBJ databases">
        <title>Genomic Encyclopedia of Type Strains, Phase IV (KMG-IV): sequencing the most valuable type-strain genomes for metagenomic binning, comparative biology and taxonomic classification.</title>
        <authorList>
            <person name="Goeker M."/>
        </authorList>
    </citation>
    <scope>NUCLEOTIDE SEQUENCE [LARGE SCALE GENOMIC DNA]</scope>
    <source>
        <strain evidence="8 9">DSM 25622</strain>
    </source>
</reference>
<dbReference type="GO" id="GO:0008961">
    <property type="term" value="F:phosphatidylglycerol-prolipoprotein diacylglyceryl transferase activity"/>
    <property type="evidence" value="ECO:0007669"/>
    <property type="project" value="UniProtKB-UniRule"/>
</dbReference>
<dbReference type="GO" id="GO:0042158">
    <property type="term" value="P:lipoprotein biosynthetic process"/>
    <property type="evidence" value="ECO:0007669"/>
    <property type="project" value="UniProtKB-UniRule"/>
</dbReference>
<evidence type="ECO:0000256" key="3">
    <source>
        <dbReference type="ARBA" id="ARBA00022679"/>
    </source>
</evidence>
<dbReference type="AlphaFoldDB" id="A0A840YEN4"/>
<evidence type="ECO:0000313" key="9">
    <source>
        <dbReference type="Proteomes" id="UP000580654"/>
    </source>
</evidence>
<dbReference type="PANTHER" id="PTHR30589:SF0">
    <property type="entry name" value="PHOSPHATIDYLGLYCEROL--PROLIPOPROTEIN DIACYLGLYCERYL TRANSFERASE"/>
    <property type="match status" value="1"/>
</dbReference>
<feature type="transmembrane region" description="Helical" evidence="7">
    <location>
        <begin position="234"/>
        <end position="256"/>
    </location>
</feature>
<evidence type="ECO:0000313" key="8">
    <source>
        <dbReference type="EMBL" id="MBB5694661.1"/>
    </source>
</evidence>
<dbReference type="PANTHER" id="PTHR30589">
    <property type="entry name" value="PROLIPOPROTEIN DIACYLGLYCERYL TRANSFERASE"/>
    <property type="match status" value="1"/>
</dbReference>
<feature type="transmembrane region" description="Helical" evidence="7">
    <location>
        <begin position="12"/>
        <end position="39"/>
    </location>
</feature>
<keyword evidence="9" id="KW-1185">Reference proteome</keyword>
<comment type="catalytic activity">
    <reaction evidence="7">
        <text>L-cysteinyl-[prolipoprotein] + a 1,2-diacyl-sn-glycero-3-phospho-(1'-sn-glycerol) = an S-1,2-diacyl-sn-glyceryl-L-cysteinyl-[prolipoprotein] + sn-glycerol 1-phosphate + H(+)</text>
        <dbReference type="Rhea" id="RHEA:56712"/>
        <dbReference type="Rhea" id="RHEA-COMP:14679"/>
        <dbReference type="Rhea" id="RHEA-COMP:14680"/>
        <dbReference type="ChEBI" id="CHEBI:15378"/>
        <dbReference type="ChEBI" id="CHEBI:29950"/>
        <dbReference type="ChEBI" id="CHEBI:57685"/>
        <dbReference type="ChEBI" id="CHEBI:64716"/>
        <dbReference type="ChEBI" id="CHEBI:140658"/>
        <dbReference type="EC" id="2.5.1.145"/>
    </reaction>
</comment>
<dbReference type="InterPro" id="IPR001640">
    <property type="entry name" value="Lgt"/>
</dbReference>
<comment type="function">
    <text evidence="7">Catalyzes the transfer of the diacylglyceryl group from phosphatidylglycerol to the sulfhydryl group of the N-terminal cysteine of a prolipoprotein, the first step in the formation of mature lipoproteins.</text>
</comment>
<feature type="transmembrane region" description="Helical" evidence="7">
    <location>
        <begin position="91"/>
        <end position="115"/>
    </location>
</feature>
<protein>
    <recommendedName>
        <fullName evidence="7">Phosphatidylglycerol--prolipoprotein diacylglyceryl transferase</fullName>
        <ecNumber evidence="7">2.5.1.145</ecNumber>
    </recommendedName>
</protein>
<dbReference type="PROSITE" id="PS01311">
    <property type="entry name" value="LGT"/>
    <property type="match status" value="1"/>
</dbReference>
<proteinExistence type="inferred from homology"/>
<comment type="similarity">
    <text evidence="1 7">Belongs to the Lgt family.</text>
</comment>
<evidence type="ECO:0000256" key="5">
    <source>
        <dbReference type="ARBA" id="ARBA00022989"/>
    </source>
</evidence>
<accession>A0A840YEN4</accession>
<dbReference type="HAMAP" id="MF_01147">
    <property type="entry name" value="Lgt"/>
    <property type="match status" value="1"/>
</dbReference>
<feature type="transmembrane region" description="Helical" evidence="7">
    <location>
        <begin position="202"/>
        <end position="222"/>
    </location>
</feature>
<evidence type="ECO:0000256" key="4">
    <source>
        <dbReference type="ARBA" id="ARBA00022692"/>
    </source>
</evidence>
<sequence length="269" mass="29267">MIPAILFPAFDPVALAIGPVVIRWYALAYIAGIVIAWRIVRHLVTKHPVAGTPEQADDFVTWATLGVILGGRIGYVLFYRPDIILSAPWEIAYLWHGGMSFHGGAAGVIVALALFCRHNRIPFLLFSDRVTSAVPIGLGLGRLANFVNGELWGRTTDVPWGVIFPHAGPEPRHPSQLYQAAMEGVILLVILQWIIRTPSLRARPGFTAGAFLAGYGVARIIGEFFRQPDPQLGFLFAGATMGQLLSVPMVLVGAWLMARSRRAVEVPAA</sequence>
<dbReference type="EMBL" id="JACIJD010000011">
    <property type="protein sequence ID" value="MBB5694661.1"/>
    <property type="molecule type" value="Genomic_DNA"/>
</dbReference>
<dbReference type="UniPathway" id="UPA00664"/>
<keyword evidence="2 7" id="KW-1003">Cell membrane</keyword>
<dbReference type="RefSeq" id="WP_184519090.1">
    <property type="nucleotide sequence ID" value="NZ_JACIJD010000011.1"/>
</dbReference>
<name>A0A840YEN4_9PROT</name>
<keyword evidence="3 7" id="KW-0808">Transferase</keyword>
<feature type="binding site" evidence="7">
    <location>
        <position position="142"/>
    </location>
    <ligand>
        <name>a 1,2-diacyl-sn-glycero-3-phospho-(1'-sn-glycerol)</name>
        <dbReference type="ChEBI" id="CHEBI:64716"/>
    </ligand>
</feature>
<dbReference type="GO" id="GO:0005886">
    <property type="term" value="C:plasma membrane"/>
    <property type="evidence" value="ECO:0007669"/>
    <property type="project" value="UniProtKB-SubCell"/>
</dbReference>
<comment type="pathway">
    <text evidence="7">Protein modification; lipoprotein biosynthesis (diacylglyceryl transfer).</text>
</comment>
<comment type="subcellular location">
    <subcellularLocation>
        <location evidence="7">Cell membrane</location>
        <topology evidence="7">Multi-pass membrane protein</topology>
    </subcellularLocation>
</comment>
<dbReference type="NCBIfam" id="TIGR00544">
    <property type="entry name" value="lgt"/>
    <property type="match status" value="1"/>
</dbReference>